<protein>
    <submittedName>
        <fullName evidence="3">UDP-2,3-diacetamido-2,3-dideoxy-D-glucuronate 2-epimerase</fullName>
        <ecNumber evidence="3">5.1.3.23</ecNumber>
    </submittedName>
</protein>
<evidence type="ECO:0000256" key="1">
    <source>
        <dbReference type="RuleBase" id="RU003513"/>
    </source>
</evidence>
<evidence type="ECO:0000259" key="2">
    <source>
        <dbReference type="Pfam" id="PF02350"/>
    </source>
</evidence>
<dbReference type="Gene3D" id="3.40.50.2000">
    <property type="entry name" value="Glycogen Phosphorylase B"/>
    <property type="match status" value="2"/>
</dbReference>
<gene>
    <name evidence="3" type="primary">wbpI_1</name>
    <name evidence="3" type="ORF">BILFYP9_01164</name>
</gene>
<dbReference type="PANTHER" id="PTHR43174:SF1">
    <property type="entry name" value="UDP-N-ACETYLGLUCOSAMINE 2-EPIMERASE"/>
    <property type="match status" value="1"/>
</dbReference>
<dbReference type="InterPro" id="IPR029767">
    <property type="entry name" value="WecB-like"/>
</dbReference>
<dbReference type="AlphaFoldDB" id="A0A6N2SLC3"/>
<reference evidence="3" key="1">
    <citation type="submission" date="2019-11" db="EMBL/GenBank/DDBJ databases">
        <authorList>
            <person name="Feng L."/>
        </authorList>
    </citation>
    <scope>NUCLEOTIDE SEQUENCE</scope>
    <source>
        <strain evidence="3">BintestinalisLFYP9</strain>
    </source>
</reference>
<dbReference type="Pfam" id="PF02350">
    <property type="entry name" value="Epimerase_2"/>
    <property type="match status" value="1"/>
</dbReference>
<keyword evidence="1 3" id="KW-0413">Isomerase</keyword>
<accession>A0A6N2SLC3</accession>
<name>A0A6N2SLC3_9BACE</name>
<organism evidence="3">
    <name type="scientific">Bacteroides intestinalis</name>
    <dbReference type="NCBI Taxonomy" id="329854"/>
    <lineage>
        <taxon>Bacteria</taxon>
        <taxon>Pseudomonadati</taxon>
        <taxon>Bacteroidota</taxon>
        <taxon>Bacteroidia</taxon>
        <taxon>Bacteroidales</taxon>
        <taxon>Bacteroidaceae</taxon>
        <taxon>Bacteroides</taxon>
    </lineage>
</organism>
<proteinExistence type="inferred from homology"/>
<comment type="similarity">
    <text evidence="1">Belongs to the UDP-N-acetylglucosamine 2-epimerase family.</text>
</comment>
<feature type="domain" description="UDP-N-acetylglucosamine 2-epimerase" evidence="2">
    <location>
        <begin position="56"/>
        <end position="385"/>
    </location>
</feature>
<dbReference type="CDD" id="cd03786">
    <property type="entry name" value="GTB_UDP-GlcNAc_2-Epimerase"/>
    <property type="match status" value="1"/>
</dbReference>
<evidence type="ECO:0000313" key="3">
    <source>
        <dbReference type="EMBL" id="VYS93926.1"/>
    </source>
</evidence>
<dbReference type="GO" id="GO:0016853">
    <property type="term" value="F:isomerase activity"/>
    <property type="evidence" value="ECO:0007669"/>
    <property type="project" value="UniProtKB-KW"/>
</dbReference>
<dbReference type="EC" id="5.1.3.23" evidence="3"/>
<sequence length="391" mass="43766">MLFIKFIGKVTNNFPKKTYFCLINLYIMKITIVSGARPNFMKIAPITRAIKAAQEAGKKISYRLIYTGRQDDTSLDASLFSDLDMKKPDGYLGVSGHDQSEVTAAIMLAFEKELNTHPAQVVLVVDDLTATMSCSIVAKKRGLKVAHLIAGTRSFDMNMPREVNRTIVDAISDYLFTAGMVANRNLNQEGMIPEYIHYVGNILIDTVRYNRHRLLQPVWFSTMGLKGHGYLLLTLNRHELLNKKNVLKSLIQTLVDKSGGMPIIAPLHPYVQKAIKALEILAPNLHILPPQSYLHFGYLINHAKGIITDSGNIAEEATFLDVPCITLNSYAEHPETWRVGTNELVNEDSVALAAALETLMHGEWKHTTLPDRWDGRTAERIVQTLINGELK</sequence>
<dbReference type="PANTHER" id="PTHR43174">
    <property type="entry name" value="UDP-N-ACETYLGLUCOSAMINE 2-EPIMERASE"/>
    <property type="match status" value="1"/>
</dbReference>
<dbReference type="SUPFAM" id="SSF53756">
    <property type="entry name" value="UDP-Glycosyltransferase/glycogen phosphorylase"/>
    <property type="match status" value="1"/>
</dbReference>
<dbReference type="EMBL" id="CACRSU010000011">
    <property type="protein sequence ID" value="VYS93926.1"/>
    <property type="molecule type" value="Genomic_DNA"/>
</dbReference>
<dbReference type="InterPro" id="IPR003331">
    <property type="entry name" value="UDP_GlcNAc_Epimerase_2_dom"/>
</dbReference>